<keyword evidence="2" id="KW-0812">Transmembrane</keyword>
<organism evidence="3 4">
    <name type="scientific">Staphylococcus borealis</name>
    <dbReference type="NCBI Taxonomy" id="2742203"/>
    <lineage>
        <taxon>Bacteria</taxon>
        <taxon>Bacillati</taxon>
        <taxon>Bacillota</taxon>
        <taxon>Bacilli</taxon>
        <taxon>Bacillales</taxon>
        <taxon>Staphylococcaceae</taxon>
        <taxon>Staphylococcus</taxon>
    </lineage>
</organism>
<feature type="transmembrane region" description="Helical" evidence="2">
    <location>
        <begin position="508"/>
        <end position="537"/>
    </location>
</feature>
<gene>
    <name evidence="3" type="ORF">HUN84_12525</name>
</gene>
<dbReference type="RefSeq" id="WP_174841888.1">
    <property type="nucleotide sequence ID" value="NZ_JABVEG010000015.1"/>
</dbReference>
<dbReference type="InterPro" id="IPR016024">
    <property type="entry name" value="ARM-type_fold"/>
</dbReference>
<feature type="transmembrane region" description="Helical" evidence="2">
    <location>
        <begin position="675"/>
        <end position="695"/>
    </location>
</feature>
<feature type="transmembrane region" description="Helical" evidence="2">
    <location>
        <begin position="469"/>
        <end position="488"/>
    </location>
</feature>
<dbReference type="Gene3D" id="1.20.120.20">
    <property type="entry name" value="Apolipoprotein"/>
    <property type="match status" value="1"/>
</dbReference>
<keyword evidence="2" id="KW-1133">Transmembrane helix</keyword>
<keyword evidence="2" id="KW-0472">Membrane</keyword>
<dbReference type="SUPFAM" id="SSF48371">
    <property type="entry name" value="ARM repeat"/>
    <property type="match status" value="1"/>
</dbReference>
<proteinExistence type="predicted"/>
<comment type="caution">
    <text evidence="3">The sequence shown here is derived from an EMBL/GenBank/DDBJ whole genome shotgun (WGS) entry which is preliminary data.</text>
</comment>
<evidence type="ECO:0000313" key="4">
    <source>
        <dbReference type="Proteomes" id="UP000610527"/>
    </source>
</evidence>
<dbReference type="EMBL" id="JABVEG010000015">
    <property type="protein sequence ID" value="NUI83517.1"/>
    <property type="molecule type" value="Genomic_DNA"/>
</dbReference>
<feature type="transmembrane region" description="Helical" evidence="2">
    <location>
        <begin position="701"/>
        <end position="731"/>
    </location>
</feature>
<feature type="transmembrane region" description="Helical" evidence="2">
    <location>
        <begin position="604"/>
        <end position="622"/>
    </location>
</feature>
<dbReference type="PANTHER" id="PTHR37813">
    <property type="entry name" value="FELS-2 PROPHAGE PROTEIN"/>
    <property type="match status" value="1"/>
</dbReference>
<accession>A0ABX2LP27</accession>
<reference evidence="3 4" key="1">
    <citation type="submission" date="2020-06" db="EMBL/GenBank/DDBJ databases">
        <title>Staphylococcus borealis sp. nov. -A novel member of the Staphylococcaceae family isolated from skin and blood in humans.</title>
        <authorList>
            <person name="Pain M."/>
            <person name="Wolden R."/>
            <person name="Jaen-Luchoro D."/>
            <person name="Salva-Serra F."/>
            <person name="Iglesias B.P."/>
            <person name="Karlsson R."/>
            <person name="Klingenberg C."/>
            <person name="Cavanagh J.P."/>
        </authorList>
    </citation>
    <scope>NUCLEOTIDE SEQUENCE [LARGE SCALE GENOMIC DNA]</scope>
    <source>
        <strain evidence="3 4">58-22</strain>
    </source>
</reference>
<name>A0ABX2LP27_9STAP</name>
<evidence type="ECO:0000256" key="2">
    <source>
        <dbReference type="SAM" id="Phobius"/>
    </source>
</evidence>
<keyword evidence="1" id="KW-0175">Coiled coil</keyword>
<dbReference type="Proteomes" id="UP000610527">
    <property type="component" value="Unassembled WGS sequence"/>
</dbReference>
<feature type="transmembrane region" description="Helical" evidence="2">
    <location>
        <begin position="201"/>
        <end position="222"/>
    </location>
</feature>
<protein>
    <submittedName>
        <fullName evidence="3">Terminase</fullName>
    </submittedName>
</protein>
<feature type="coiled-coil region" evidence="1">
    <location>
        <begin position="36"/>
        <end position="105"/>
    </location>
</feature>
<dbReference type="PANTHER" id="PTHR37813:SF1">
    <property type="entry name" value="FELS-2 PROPHAGE PROTEIN"/>
    <property type="match status" value="1"/>
</dbReference>
<feature type="transmembrane region" description="Helical" evidence="2">
    <location>
        <begin position="172"/>
        <end position="195"/>
    </location>
</feature>
<sequence length="1077" mass="117328">MEKNFMVKIMANIRDFQNNVRKAQSLAKTSIPDEVETDVKANINQFQRNLQRAKAMAQRWREHKVDIDGDTNPIKRAISFAKAELQRLRDKQVDIKGDNDNLKRAVISAKVMLASLHDKVVRVKFNTDGMTRTQVLTRALNDSLKEYGDKMDALATKIRTFGTVFSQQVKGLMIASIQGLIPIIAGLVPALMAVLNAVGVLAGGILGLAGAFSIAGAGAFAFGGMAISALKMLEDGTLQATAETRKYEKALDQVKSTWESIIKQNQAQIFNTLANGLSTVNVALSRMKPFLAGVSKGMEQASKSVLKWAENSQTASKFFNMMNTTGVKTFNTLLSAAGRFGDGLVNVFTQLGPLFLWTAKGLDSLGKKFQNWANSVAGQNAIKAFIEYTKTNLPKIGQIFGNVFAGIGNLMKAFAQNSAGIFDWLVKMTGKFREWSEQVGKSEGFKKFVQYVQQNGPVIMQLIGNIVRALVAFGTAMAPIASVILKVVNKLAEFIAKLFETHPAVAKVMGIIAILSGVFWALMAPIIAVGTVLSNVFGTSLFQVAKKILSFAGKTKILTKALELVKLAFRFLMNPIGAIQKVLPLLTGAFEAVGVALAGITWPVWVVIGVIVALIGIIVYLWKTNEDFRNMIIDAWNGIKDAISGAVQSIIDWFTQLWASIQQTLKPIMPLLQQVGNIIMQVLGGLVMGAIQLVIGAFQSLWLAISVIFTAIGGIISAAVQLIVGLFTAFIQFITGDFSGAWQTLQTTIQNVWTTIWDTIVSIFTQISEFIFNTLNSILGTNITSWSQIWSVVSQYVSQIWSSVTQWFGQMAQSVWNKMVQAYNYVVSTGQQWVSSITSTVSNFFNQVANGFMRVVNSVWQHMQQAYNKVVSGGQQWVSGIINAMSRFVQSVISGFMNVVSQVQSGMSRAVNTVRNFIGQFASAGMDLMRGLVQGIMNGMSWVVNAAKNVAQNAVNAAKSALGIHSPSRVFRGIGEYVSQGLGMGILADQHKAVNAVRSVASNLTDAFKPELSTDLTDGLGGSLNGSVDAHMTKDVRHSMQENNRPIVNITVRNEGDLDYIKSYIEEQNGKNSSMGL</sequence>
<keyword evidence="4" id="KW-1185">Reference proteome</keyword>
<evidence type="ECO:0000256" key="1">
    <source>
        <dbReference type="SAM" id="Coils"/>
    </source>
</evidence>
<evidence type="ECO:0000313" key="3">
    <source>
        <dbReference type="EMBL" id="NUI83517.1"/>
    </source>
</evidence>